<dbReference type="Gene3D" id="2.30.40.10">
    <property type="entry name" value="Urease, subunit C, domain 1"/>
    <property type="match status" value="1"/>
</dbReference>
<proteinExistence type="predicted"/>
<dbReference type="InterPro" id="IPR051781">
    <property type="entry name" value="Metallo-dep_Hydrolase"/>
</dbReference>
<dbReference type="InterPro" id="IPR011059">
    <property type="entry name" value="Metal-dep_hydrolase_composite"/>
</dbReference>
<name>A0ABU5N3G6_9MICO</name>
<dbReference type="EMBL" id="JAWJYN010000001">
    <property type="protein sequence ID" value="MDZ8160452.1"/>
    <property type="molecule type" value="Genomic_DNA"/>
</dbReference>
<evidence type="ECO:0000313" key="2">
    <source>
        <dbReference type="EMBL" id="MDZ8160452.1"/>
    </source>
</evidence>
<comment type="caution">
    <text evidence="2">The sequence shown here is derived from an EMBL/GenBank/DDBJ whole genome shotgun (WGS) entry which is preliminary data.</text>
</comment>
<evidence type="ECO:0000313" key="3">
    <source>
        <dbReference type="Proteomes" id="UP001291912"/>
    </source>
</evidence>
<dbReference type="Pfam" id="PF01979">
    <property type="entry name" value="Amidohydro_1"/>
    <property type="match status" value="1"/>
</dbReference>
<accession>A0ABU5N3G6</accession>
<dbReference type="InterPro" id="IPR032466">
    <property type="entry name" value="Metal_Hydrolase"/>
</dbReference>
<organism evidence="2 3">
    <name type="scientific">Microbacterium aquimaris</name>
    <dbReference type="NCBI Taxonomy" id="459816"/>
    <lineage>
        <taxon>Bacteria</taxon>
        <taxon>Bacillati</taxon>
        <taxon>Actinomycetota</taxon>
        <taxon>Actinomycetes</taxon>
        <taxon>Micrococcales</taxon>
        <taxon>Microbacteriaceae</taxon>
        <taxon>Microbacterium</taxon>
    </lineage>
</organism>
<dbReference type="Proteomes" id="UP001291912">
    <property type="component" value="Unassembled WGS sequence"/>
</dbReference>
<dbReference type="InterPro" id="IPR006680">
    <property type="entry name" value="Amidohydro-rel"/>
</dbReference>
<dbReference type="SUPFAM" id="SSF51338">
    <property type="entry name" value="Composite domain of metallo-dependent hydrolases"/>
    <property type="match status" value="1"/>
</dbReference>
<dbReference type="PANTHER" id="PTHR43135:SF3">
    <property type="entry name" value="ALPHA-D-RIBOSE 1-METHYLPHOSPHONATE 5-TRIPHOSPHATE DIPHOSPHATASE"/>
    <property type="match status" value="1"/>
</dbReference>
<dbReference type="RefSeq" id="WP_194423171.1">
    <property type="nucleotide sequence ID" value="NZ_BAAAPT010000001.1"/>
</dbReference>
<evidence type="ECO:0000259" key="1">
    <source>
        <dbReference type="Pfam" id="PF01979"/>
    </source>
</evidence>
<dbReference type="PANTHER" id="PTHR43135">
    <property type="entry name" value="ALPHA-D-RIBOSE 1-METHYLPHOSPHONATE 5-TRIPHOSPHATE DIPHOSPHATASE"/>
    <property type="match status" value="1"/>
</dbReference>
<feature type="domain" description="Amidohydrolase-related" evidence="1">
    <location>
        <begin position="48"/>
        <end position="395"/>
    </location>
</feature>
<keyword evidence="3" id="KW-1185">Reference proteome</keyword>
<reference evidence="2 3" key="1">
    <citation type="submission" date="2023-10" db="EMBL/GenBank/DDBJ databases">
        <title>Microbacterium xanthum sp. nov., isolated from seaweed.</title>
        <authorList>
            <person name="Lee S.D."/>
        </authorList>
    </citation>
    <scope>NUCLEOTIDE SEQUENCE [LARGE SCALE GENOMIC DNA]</scope>
    <source>
        <strain evidence="2 3">KCTC 19124</strain>
    </source>
</reference>
<gene>
    <name evidence="2" type="ORF">R2Q92_01290</name>
</gene>
<protein>
    <submittedName>
        <fullName evidence="2">Amidohydrolase family protein</fullName>
    </submittedName>
</protein>
<dbReference type="Gene3D" id="3.20.20.140">
    <property type="entry name" value="Metal-dependent hydrolases"/>
    <property type="match status" value="1"/>
</dbReference>
<dbReference type="SUPFAM" id="SSF51556">
    <property type="entry name" value="Metallo-dependent hydrolases"/>
    <property type="match status" value="1"/>
</dbReference>
<sequence length="401" mass="42709">MAQTEKRIAAMSLWDGDADRGVRSLAWQDGVISAVGTPQGEADAQYSVIPGLVDTHVHMDSHAGSGSVDWMTWPLITPAEERSLHVVAHARRAAAAGVTTLRDLGGSTVQLAAARALEAGLVPGPRLRVNCPVGMTAGHGDLFTPPHFPHRAPTADSPDECRKLVRQWARSGTDGIKIYTSGGVLSVGDKVGWRNQTTAEIAATVDEAHALGMLVAAHAHNAEGIDLALEFEVDSIEHGTGIEERHWEILIERDIPVAPTLLINDAIAERRFPVSDEAAEKAQAVVAERDANFVGAAAAGVRFVLGTDANGVMIAFGDQLEEMRLMRRSFAWTSERTLRAGTSDAADAIRMGQTTGRLIPGLGADFIVVRGRPWEDIDTLTTENIVAVVARGELVAGTLPD</sequence>